<dbReference type="InterPro" id="IPR043595">
    <property type="entry name" value="FaeB/C/D"/>
</dbReference>
<proteinExistence type="predicted"/>
<feature type="region of interest" description="Disordered" evidence="8">
    <location>
        <begin position="1"/>
        <end position="47"/>
    </location>
</feature>
<gene>
    <name evidence="10" type="ORF">D3M95_00990</name>
</gene>
<dbReference type="SUPFAM" id="SSF53474">
    <property type="entry name" value="alpha/beta-Hydrolases"/>
    <property type="match status" value="1"/>
</dbReference>
<dbReference type="STRING" id="1451189.CFAL_09355"/>
<protein>
    <submittedName>
        <fullName evidence="10">Esterase</fullName>
    </submittedName>
</protein>
<evidence type="ECO:0000256" key="4">
    <source>
        <dbReference type="ARBA" id="ARBA00022729"/>
    </source>
</evidence>
<dbReference type="EMBL" id="QXJK01000001">
    <property type="protein sequence ID" value="RIX36814.1"/>
    <property type="molecule type" value="Genomic_DNA"/>
</dbReference>
<dbReference type="Pfam" id="PF00326">
    <property type="entry name" value="Peptidase_S9"/>
    <property type="match status" value="1"/>
</dbReference>
<keyword evidence="3" id="KW-0858">Xylan degradation</keyword>
<keyword evidence="2" id="KW-0964">Secreted</keyword>
<evidence type="ECO:0000256" key="3">
    <source>
        <dbReference type="ARBA" id="ARBA00022651"/>
    </source>
</evidence>
<evidence type="ECO:0000256" key="2">
    <source>
        <dbReference type="ARBA" id="ARBA00022525"/>
    </source>
</evidence>
<organism evidence="10 11">
    <name type="scientific">Corynebacterium falsenii</name>
    <dbReference type="NCBI Taxonomy" id="108486"/>
    <lineage>
        <taxon>Bacteria</taxon>
        <taxon>Bacillati</taxon>
        <taxon>Actinomycetota</taxon>
        <taxon>Actinomycetes</taxon>
        <taxon>Mycobacteriales</taxon>
        <taxon>Corynebacteriaceae</taxon>
        <taxon>Corynebacterium</taxon>
    </lineage>
</organism>
<keyword evidence="6" id="KW-0119">Carbohydrate metabolism</keyword>
<evidence type="ECO:0000256" key="1">
    <source>
        <dbReference type="ARBA" id="ARBA00004613"/>
    </source>
</evidence>
<dbReference type="Gene3D" id="3.40.50.1820">
    <property type="entry name" value="alpha/beta hydrolase"/>
    <property type="match status" value="1"/>
</dbReference>
<accession>A0A418Q9X7</accession>
<sequence length="336" mass="35615">MREPADYAPTSAVAITETQTAPLAAEPQARVPEHDRPLYNPPAPGQTREVTINSGGVERKMLVVVPAGAVPAHNQAGKPTPLILSFHGYHETPESMSRYTGFEGDGAIVVYPRGLGESWEGAPYSKAKDGQDVQFTKDILDAMSSTYSVDVHRIYAAGMSNGGGFAAKLACEIPEQFTAIAAVAGAYYPGTWRGCSEQKSQPAGAANVSFAPGPSVPFLEIHGRKDDTIGYDGGTRHGTPYLGAMQFSSLYAGRSGCFGAPITTRVTDKILRVQWPSCYGNGEVTHLAIADAGHTWPGETTGEAGVTSKDSFAKRRSNAVTATSEITAFFDRHQSA</sequence>
<comment type="subcellular location">
    <subcellularLocation>
        <location evidence="1">Secreted</location>
    </subcellularLocation>
</comment>
<evidence type="ECO:0000256" key="6">
    <source>
        <dbReference type="ARBA" id="ARBA00023277"/>
    </source>
</evidence>
<dbReference type="GO" id="GO:0030600">
    <property type="term" value="F:feruloyl esterase activity"/>
    <property type="evidence" value="ECO:0007669"/>
    <property type="project" value="InterPro"/>
</dbReference>
<name>A0A418Q9X7_9CORY</name>
<dbReference type="GO" id="GO:0005576">
    <property type="term" value="C:extracellular region"/>
    <property type="evidence" value="ECO:0007669"/>
    <property type="project" value="UniProtKB-SubCell"/>
</dbReference>
<keyword evidence="7" id="KW-0624">Polysaccharide degradation</keyword>
<evidence type="ECO:0000256" key="8">
    <source>
        <dbReference type="SAM" id="MobiDB-lite"/>
    </source>
</evidence>
<dbReference type="GO" id="GO:0045493">
    <property type="term" value="P:xylan catabolic process"/>
    <property type="evidence" value="ECO:0007669"/>
    <property type="project" value="UniProtKB-KW"/>
</dbReference>
<dbReference type="InterPro" id="IPR001375">
    <property type="entry name" value="Peptidase_S9_cat"/>
</dbReference>
<reference evidence="10 11" key="1">
    <citation type="submission" date="2018-09" db="EMBL/GenBank/DDBJ databases">
        <title>Optimization and identification of Corynebacterium falsenii FN1-14 from fish paste.</title>
        <authorList>
            <person name="Daroonpunt R."/>
            <person name="Tanasupawat S."/>
        </authorList>
    </citation>
    <scope>NUCLEOTIDE SEQUENCE [LARGE SCALE GENOMIC DNA]</scope>
    <source>
        <strain evidence="10 11">FN1-14</strain>
    </source>
</reference>
<evidence type="ECO:0000256" key="5">
    <source>
        <dbReference type="ARBA" id="ARBA00022801"/>
    </source>
</evidence>
<dbReference type="AlphaFoldDB" id="A0A418Q9X7"/>
<comment type="caution">
    <text evidence="10">The sequence shown here is derived from an EMBL/GenBank/DDBJ whole genome shotgun (WGS) entry which is preliminary data.</text>
</comment>
<evidence type="ECO:0000313" key="11">
    <source>
        <dbReference type="Proteomes" id="UP000285278"/>
    </source>
</evidence>
<dbReference type="Proteomes" id="UP000285278">
    <property type="component" value="Unassembled WGS sequence"/>
</dbReference>
<evidence type="ECO:0000259" key="9">
    <source>
        <dbReference type="Pfam" id="PF00326"/>
    </source>
</evidence>
<evidence type="ECO:0000256" key="7">
    <source>
        <dbReference type="ARBA" id="ARBA00023326"/>
    </source>
</evidence>
<evidence type="ECO:0000313" key="10">
    <source>
        <dbReference type="EMBL" id="RIX36814.1"/>
    </source>
</evidence>
<dbReference type="InterPro" id="IPR029058">
    <property type="entry name" value="AB_hydrolase_fold"/>
</dbReference>
<dbReference type="PANTHER" id="PTHR38050">
    <property type="match status" value="1"/>
</dbReference>
<keyword evidence="4" id="KW-0732">Signal</keyword>
<dbReference type="PANTHER" id="PTHR38050:SF2">
    <property type="entry name" value="FERULOYL ESTERASE C-RELATED"/>
    <property type="match status" value="1"/>
</dbReference>
<keyword evidence="5" id="KW-0378">Hydrolase</keyword>
<keyword evidence="11" id="KW-1185">Reference proteome</keyword>
<feature type="domain" description="Peptidase S9 prolyl oligopeptidase catalytic" evidence="9">
    <location>
        <begin position="107"/>
        <end position="188"/>
    </location>
</feature>